<proteinExistence type="predicted"/>
<evidence type="ECO:0000259" key="1">
    <source>
        <dbReference type="Pfam" id="PF02464"/>
    </source>
</evidence>
<dbReference type="EMBL" id="JBBMFF010000158">
    <property type="protein sequence ID" value="MEQ2510462.1"/>
    <property type="molecule type" value="Genomic_DNA"/>
</dbReference>
<dbReference type="InterPro" id="IPR036653">
    <property type="entry name" value="CinA-like_C"/>
</dbReference>
<dbReference type="InterPro" id="IPR008136">
    <property type="entry name" value="CinA_C"/>
</dbReference>
<dbReference type="Gene3D" id="3.90.950.20">
    <property type="entry name" value="CinA-like"/>
    <property type="match status" value="1"/>
</dbReference>
<feature type="domain" description="CinA C-terminal" evidence="1">
    <location>
        <begin position="5"/>
        <end position="152"/>
    </location>
</feature>
<protein>
    <submittedName>
        <fullName evidence="2">CinA family protein</fullName>
    </submittedName>
</protein>
<name>A0ABV1G4X3_9FIRM</name>
<dbReference type="NCBIfam" id="TIGR00199">
    <property type="entry name" value="PncC_domain"/>
    <property type="match status" value="1"/>
</dbReference>
<dbReference type="RefSeq" id="WP_349135135.1">
    <property type="nucleotide sequence ID" value="NZ_JBBMFF010000158.1"/>
</dbReference>
<organism evidence="2 3">
    <name type="scientific">Faecousia intestinalis</name>
    <dbReference type="NCBI Taxonomy" id="3133167"/>
    <lineage>
        <taxon>Bacteria</taxon>
        <taxon>Bacillati</taxon>
        <taxon>Bacillota</taxon>
        <taxon>Clostridia</taxon>
        <taxon>Eubacteriales</taxon>
        <taxon>Oscillospiraceae</taxon>
        <taxon>Faecousia</taxon>
    </lineage>
</organism>
<gene>
    <name evidence="2" type="ORF">WMO66_04230</name>
</gene>
<dbReference type="SUPFAM" id="SSF142433">
    <property type="entry name" value="CinA-like"/>
    <property type="match status" value="1"/>
</dbReference>
<accession>A0ABV1G4X3</accession>
<reference evidence="2 3" key="1">
    <citation type="submission" date="2024-03" db="EMBL/GenBank/DDBJ databases">
        <title>Human intestinal bacterial collection.</title>
        <authorList>
            <person name="Pauvert C."/>
            <person name="Hitch T.C.A."/>
            <person name="Clavel T."/>
        </authorList>
    </citation>
    <scope>NUCLEOTIDE SEQUENCE [LARGE SCALE GENOMIC DNA]</scope>
    <source>
        <strain evidence="2 3">CLA-AA-H192</strain>
    </source>
</reference>
<dbReference type="Pfam" id="PF02464">
    <property type="entry name" value="CinA"/>
    <property type="match status" value="1"/>
</dbReference>
<dbReference type="Proteomes" id="UP001491552">
    <property type="component" value="Unassembled WGS sequence"/>
</dbReference>
<comment type="caution">
    <text evidence="2">The sequence shown here is derived from an EMBL/GenBank/DDBJ whole genome shotgun (WGS) entry which is preliminary data.</text>
</comment>
<keyword evidence="3" id="KW-1185">Reference proteome</keyword>
<evidence type="ECO:0000313" key="3">
    <source>
        <dbReference type="Proteomes" id="UP001491552"/>
    </source>
</evidence>
<sequence>MDEAVQVIARLTAAERTLVTAESCTGGLLGKLLTDVPGASAVYLGGIISYAYAVKERLLGVPHALLEAQGAVCEPVARRMAEGARSLLGADYALSVTGNAGPGTDEKNPRVGEIFVACADAAGTRCVRLECGGTRGENREAACRAALRLLLERAV</sequence>
<evidence type="ECO:0000313" key="2">
    <source>
        <dbReference type="EMBL" id="MEQ2510462.1"/>
    </source>
</evidence>